<sequence>MRVLCLNGWGGRLYERLVAYVAAVDPDVLCLQEVVKTPGTGQRWLTYRDQGTALPQRANFLVDVAVALPHHTSIFCPAAEGDLFDGEQPYKSQWGLATFVRATIPIIGQTQGFVHGDYSSDGYGLHPRSRTAHAVRLFDVELQQCITIAQMHGLRDLSGKHDTPERHQQANRFALLIMSTARPGEPVVACGDFNLLPESKTFDVLRNIGLTDLVTGRGFRGTRTSFYPKRERYADYMLVNDAVGVDAFEVVSEPEVSDHSPLLLTVGATLRQV</sequence>
<keyword evidence="3" id="KW-1185">Reference proteome</keyword>
<name>A0ABY8IIP7_9HYPH</name>
<gene>
    <name evidence="2" type="ORF">PR018_03325</name>
</gene>
<keyword evidence="2" id="KW-0540">Nuclease</keyword>
<dbReference type="RefSeq" id="WP_142824376.1">
    <property type="nucleotide sequence ID" value="NZ_CP117267.1"/>
</dbReference>
<evidence type="ECO:0000313" key="2">
    <source>
        <dbReference type="EMBL" id="WFS23567.1"/>
    </source>
</evidence>
<keyword evidence="2" id="KW-0378">Hydrolase</keyword>
<protein>
    <submittedName>
        <fullName evidence="2">Endonuclease/exonuclease/phosphatase family protein</fullName>
    </submittedName>
</protein>
<dbReference type="GO" id="GO:0004519">
    <property type="term" value="F:endonuclease activity"/>
    <property type="evidence" value="ECO:0007669"/>
    <property type="project" value="UniProtKB-KW"/>
</dbReference>
<organism evidence="2 3">
    <name type="scientific">Rhizobium rhododendri</name>
    <dbReference type="NCBI Taxonomy" id="2506430"/>
    <lineage>
        <taxon>Bacteria</taxon>
        <taxon>Pseudomonadati</taxon>
        <taxon>Pseudomonadota</taxon>
        <taxon>Alphaproteobacteria</taxon>
        <taxon>Hyphomicrobiales</taxon>
        <taxon>Rhizobiaceae</taxon>
        <taxon>Rhizobium/Agrobacterium group</taxon>
        <taxon>Rhizobium</taxon>
    </lineage>
</organism>
<evidence type="ECO:0000313" key="3">
    <source>
        <dbReference type="Proteomes" id="UP000318939"/>
    </source>
</evidence>
<dbReference type="InterPro" id="IPR036691">
    <property type="entry name" value="Endo/exonu/phosph_ase_sf"/>
</dbReference>
<dbReference type="Pfam" id="PF03372">
    <property type="entry name" value="Exo_endo_phos"/>
    <property type="match status" value="1"/>
</dbReference>
<proteinExistence type="predicted"/>
<accession>A0ABY8IIP7</accession>
<feature type="domain" description="Endonuclease/exonuclease/phosphatase" evidence="1">
    <location>
        <begin position="14"/>
        <end position="259"/>
    </location>
</feature>
<evidence type="ECO:0000259" key="1">
    <source>
        <dbReference type="Pfam" id="PF03372"/>
    </source>
</evidence>
<keyword evidence="2" id="KW-0255">Endonuclease</keyword>
<dbReference type="EMBL" id="CP117267">
    <property type="protein sequence ID" value="WFS23567.1"/>
    <property type="molecule type" value="Genomic_DNA"/>
</dbReference>
<dbReference type="InterPro" id="IPR005135">
    <property type="entry name" value="Endo/exonuclease/phosphatase"/>
</dbReference>
<reference evidence="2" key="1">
    <citation type="journal article" date="2019" name="Phytopathology">
        <title>A Novel Group of Rhizobium tumorigenes-Like Agrobacteria Associated with Crown Gall Disease of Rhododendron and Blueberry.</title>
        <authorList>
            <person name="Kuzmanovic N."/>
            <person name="Behrens P."/>
            <person name="Idczak E."/>
            <person name="Wagner S."/>
            <person name="Gotz M."/>
            <person name="Sproer C."/>
            <person name="Bunk B."/>
            <person name="Overmann J."/>
            <person name="Smalla K."/>
        </authorList>
    </citation>
    <scope>NUCLEOTIDE SEQUENCE</scope>
    <source>
        <strain evidence="2">Rho-6.2</strain>
    </source>
</reference>
<reference evidence="2" key="2">
    <citation type="journal article" date="2023" name="MicrobiologyOpen">
        <title>Genomics of the tumorigenes clade of the family Rhizobiaceae and description of Rhizobium rhododendri sp. nov.</title>
        <authorList>
            <person name="Kuzmanovic N."/>
            <person name="diCenzo G.C."/>
            <person name="Bunk B."/>
            <person name="Sproeer C."/>
            <person name="Fruehling A."/>
            <person name="Neumann-Schaal M."/>
            <person name="Overmann J."/>
            <person name="Smalla K."/>
        </authorList>
    </citation>
    <scope>NUCLEOTIDE SEQUENCE</scope>
    <source>
        <strain evidence="2">Rho-6.2</strain>
    </source>
</reference>
<dbReference type="Proteomes" id="UP000318939">
    <property type="component" value="Chromosome"/>
</dbReference>
<dbReference type="Gene3D" id="3.60.10.10">
    <property type="entry name" value="Endonuclease/exonuclease/phosphatase"/>
    <property type="match status" value="1"/>
</dbReference>
<dbReference type="SUPFAM" id="SSF56219">
    <property type="entry name" value="DNase I-like"/>
    <property type="match status" value="1"/>
</dbReference>